<dbReference type="GeneID" id="87821501"/>
<comment type="cofactor">
    <cofactor evidence="1">
        <name>FMN</name>
        <dbReference type="ChEBI" id="CHEBI:58210"/>
    </cofactor>
</comment>
<evidence type="ECO:0000256" key="3">
    <source>
        <dbReference type="ARBA" id="ARBA00038054"/>
    </source>
</evidence>
<dbReference type="GO" id="GO:0010181">
    <property type="term" value="F:FMN binding"/>
    <property type="evidence" value="ECO:0007669"/>
    <property type="project" value="InterPro"/>
</dbReference>
<sequence>MSVPDHGIISPAIHYWGSIVVLVSSENEDGTTNIAPMSSAWWLGRSCVLGLGSGSKTTGNILRTGQCVLNLPDDSLAGVINSLARTTGTSPVSDWKRGRKYEFVPDKWSKAGLTPEAADFVRPARIRECAVQLECELVHSTPLSGDLPDLKGVLSAVEVRILRVHIFETLRMSGYPNRVDPDKWRPMVMSFQQLYGLRDGKLEESVLARIGEEEYRGLTKSGVKKTLGEDDDELVVREFDGK</sequence>
<keyword evidence="2" id="KW-0285">Flavoprotein</keyword>
<evidence type="ECO:0000256" key="1">
    <source>
        <dbReference type="ARBA" id="ARBA00001917"/>
    </source>
</evidence>
<accession>A0AAN6ZJD4</accession>
<gene>
    <name evidence="5" type="ORF">C8A04DRAFT_40287</name>
</gene>
<dbReference type="PANTHER" id="PTHR43567">
    <property type="entry name" value="FLAVOREDOXIN-RELATED-RELATED"/>
    <property type="match status" value="1"/>
</dbReference>
<dbReference type="InterPro" id="IPR002563">
    <property type="entry name" value="Flavin_Rdtase-like_dom"/>
</dbReference>
<feature type="domain" description="Flavin reductase like" evidence="4">
    <location>
        <begin position="18"/>
        <end position="146"/>
    </location>
</feature>
<comment type="similarity">
    <text evidence="3">Belongs to the flavoredoxin family.</text>
</comment>
<name>A0AAN6ZJD4_9PEZI</name>
<dbReference type="RefSeq" id="XP_062633389.1">
    <property type="nucleotide sequence ID" value="XM_062784888.1"/>
</dbReference>
<dbReference type="SUPFAM" id="SSF50475">
    <property type="entry name" value="FMN-binding split barrel"/>
    <property type="match status" value="1"/>
</dbReference>
<dbReference type="InterPro" id="IPR052174">
    <property type="entry name" value="Flavoredoxin"/>
</dbReference>
<dbReference type="PANTHER" id="PTHR43567:SF1">
    <property type="entry name" value="FLAVOREDOXIN"/>
    <property type="match status" value="1"/>
</dbReference>
<dbReference type="Gene3D" id="2.30.110.10">
    <property type="entry name" value="Electron Transport, Fmn-binding Protein, Chain A"/>
    <property type="match status" value="1"/>
</dbReference>
<keyword evidence="6" id="KW-1185">Reference proteome</keyword>
<protein>
    <recommendedName>
        <fullName evidence="4">Flavin reductase like domain-containing protein</fullName>
    </recommendedName>
</protein>
<dbReference type="InterPro" id="IPR012349">
    <property type="entry name" value="Split_barrel_FMN-bd"/>
</dbReference>
<evidence type="ECO:0000259" key="4">
    <source>
        <dbReference type="Pfam" id="PF01613"/>
    </source>
</evidence>
<organism evidence="5 6">
    <name type="scientific">Dichotomopilus funicola</name>
    <dbReference type="NCBI Taxonomy" id="1934379"/>
    <lineage>
        <taxon>Eukaryota</taxon>
        <taxon>Fungi</taxon>
        <taxon>Dikarya</taxon>
        <taxon>Ascomycota</taxon>
        <taxon>Pezizomycotina</taxon>
        <taxon>Sordariomycetes</taxon>
        <taxon>Sordariomycetidae</taxon>
        <taxon>Sordariales</taxon>
        <taxon>Chaetomiaceae</taxon>
        <taxon>Dichotomopilus</taxon>
    </lineage>
</organism>
<evidence type="ECO:0000313" key="6">
    <source>
        <dbReference type="Proteomes" id="UP001302676"/>
    </source>
</evidence>
<reference evidence="5" key="2">
    <citation type="submission" date="2023-05" db="EMBL/GenBank/DDBJ databases">
        <authorList>
            <consortium name="Lawrence Berkeley National Laboratory"/>
            <person name="Steindorff A."/>
            <person name="Hensen N."/>
            <person name="Bonometti L."/>
            <person name="Westerberg I."/>
            <person name="Brannstrom I.O."/>
            <person name="Guillou S."/>
            <person name="Cros-Aarteil S."/>
            <person name="Calhoun S."/>
            <person name="Haridas S."/>
            <person name="Kuo A."/>
            <person name="Mondo S."/>
            <person name="Pangilinan J."/>
            <person name="Riley R."/>
            <person name="Labutti K."/>
            <person name="Andreopoulos B."/>
            <person name="Lipzen A."/>
            <person name="Chen C."/>
            <person name="Yanf M."/>
            <person name="Daum C."/>
            <person name="Ng V."/>
            <person name="Clum A."/>
            <person name="Ohm R."/>
            <person name="Martin F."/>
            <person name="Silar P."/>
            <person name="Natvig D."/>
            <person name="Lalanne C."/>
            <person name="Gautier V."/>
            <person name="Ament-Velasquez S.L."/>
            <person name="Kruys A."/>
            <person name="Hutchinson M.I."/>
            <person name="Powell A.J."/>
            <person name="Barry K."/>
            <person name="Miller A.N."/>
            <person name="Grigoriev I.V."/>
            <person name="Debuchy R."/>
            <person name="Gladieux P."/>
            <person name="Thoren M.H."/>
            <person name="Johannesson H."/>
        </authorList>
    </citation>
    <scope>NUCLEOTIDE SEQUENCE</scope>
    <source>
        <strain evidence="5">CBS 141.50</strain>
    </source>
</reference>
<reference evidence="5" key="1">
    <citation type="journal article" date="2023" name="Mol. Phylogenet. Evol.">
        <title>Genome-scale phylogeny and comparative genomics of the fungal order Sordariales.</title>
        <authorList>
            <person name="Hensen N."/>
            <person name="Bonometti L."/>
            <person name="Westerberg I."/>
            <person name="Brannstrom I.O."/>
            <person name="Guillou S."/>
            <person name="Cros-Aarteil S."/>
            <person name="Calhoun S."/>
            <person name="Haridas S."/>
            <person name="Kuo A."/>
            <person name="Mondo S."/>
            <person name="Pangilinan J."/>
            <person name="Riley R."/>
            <person name="LaButti K."/>
            <person name="Andreopoulos B."/>
            <person name="Lipzen A."/>
            <person name="Chen C."/>
            <person name="Yan M."/>
            <person name="Daum C."/>
            <person name="Ng V."/>
            <person name="Clum A."/>
            <person name="Steindorff A."/>
            <person name="Ohm R.A."/>
            <person name="Martin F."/>
            <person name="Silar P."/>
            <person name="Natvig D.O."/>
            <person name="Lalanne C."/>
            <person name="Gautier V."/>
            <person name="Ament-Velasquez S.L."/>
            <person name="Kruys A."/>
            <person name="Hutchinson M.I."/>
            <person name="Powell A.J."/>
            <person name="Barry K."/>
            <person name="Miller A.N."/>
            <person name="Grigoriev I.V."/>
            <person name="Debuchy R."/>
            <person name="Gladieux P."/>
            <person name="Hiltunen Thoren M."/>
            <person name="Johannesson H."/>
        </authorList>
    </citation>
    <scope>NUCLEOTIDE SEQUENCE</scope>
    <source>
        <strain evidence="5">CBS 141.50</strain>
    </source>
</reference>
<dbReference type="AlphaFoldDB" id="A0AAN6ZJD4"/>
<evidence type="ECO:0000313" key="5">
    <source>
        <dbReference type="EMBL" id="KAK4140018.1"/>
    </source>
</evidence>
<evidence type="ECO:0000256" key="2">
    <source>
        <dbReference type="ARBA" id="ARBA00022630"/>
    </source>
</evidence>
<proteinExistence type="inferred from homology"/>
<dbReference type="Pfam" id="PF01613">
    <property type="entry name" value="Flavin_Reduct"/>
    <property type="match status" value="1"/>
</dbReference>
<comment type="caution">
    <text evidence="5">The sequence shown here is derived from an EMBL/GenBank/DDBJ whole genome shotgun (WGS) entry which is preliminary data.</text>
</comment>
<dbReference type="Proteomes" id="UP001302676">
    <property type="component" value="Unassembled WGS sequence"/>
</dbReference>
<dbReference type="EMBL" id="MU853643">
    <property type="protein sequence ID" value="KAK4140018.1"/>
    <property type="molecule type" value="Genomic_DNA"/>
</dbReference>